<keyword evidence="3" id="KW-1185">Reference proteome</keyword>
<feature type="compositionally biased region" description="Polar residues" evidence="1">
    <location>
        <begin position="37"/>
        <end position="51"/>
    </location>
</feature>
<dbReference type="EMBL" id="CAIIXF020000010">
    <property type="protein sequence ID" value="CAH1797627.1"/>
    <property type="molecule type" value="Genomic_DNA"/>
</dbReference>
<evidence type="ECO:0000256" key="1">
    <source>
        <dbReference type="SAM" id="MobiDB-lite"/>
    </source>
</evidence>
<sequence>GDNHGQGGNYHGHVGQAGQEYQPHGNTRQQDGPHGYQPSSTYREPAQTQNHENYELRSQNYNQPPDYNPPRVRFSPPSPKGGTDLSDLPPPPPPDAYANPTHSQLNDKDPFPQPGKRPNALEPIQGQRTLTP</sequence>
<dbReference type="Proteomes" id="UP000749559">
    <property type="component" value="Unassembled WGS sequence"/>
</dbReference>
<feature type="compositionally biased region" description="Gly residues" evidence="1">
    <location>
        <begin position="1"/>
        <end position="10"/>
    </location>
</feature>
<organism evidence="2 3">
    <name type="scientific">Owenia fusiformis</name>
    <name type="common">Polychaete worm</name>
    <dbReference type="NCBI Taxonomy" id="6347"/>
    <lineage>
        <taxon>Eukaryota</taxon>
        <taxon>Metazoa</taxon>
        <taxon>Spiralia</taxon>
        <taxon>Lophotrochozoa</taxon>
        <taxon>Annelida</taxon>
        <taxon>Polychaeta</taxon>
        <taxon>Sedentaria</taxon>
        <taxon>Canalipalpata</taxon>
        <taxon>Sabellida</taxon>
        <taxon>Oweniida</taxon>
        <taxon>Oweniidae</taxon>
        <taxon>Owenia</taxon>
    </lineage>
</organism>
<feature type="non-terminal residue" evidence="2">
    <location>
        <position position="1"/>
    </location>
</feature>
<evidence type="ECO:0000313" key="2">
    <source>
        <dbReference type="EMBL" id="CAH1797627.1"/>
    </source>
</evidence>
<accession>A0A8S4Q1N5</accession>
<reference evidence="2" key="1">
    <citation type="submission" date="2022-03" db="EMBL/GenBank/DDBJ databases">
        <authorList>
            <person name="Martin C."/>
        </authorList>
    </citation>
    <scope>NUCLEOTIDE SEQUENCE</scope>
</reference>
<gene>
    <name evidence="2" type="ORF">OFUS_LOCUS21877</name>
</gene>
<dbReference type="AlphaFoldDB" id="A0A8S4Q1N5"/>
<comment type="caution">
    <text evidence="2">The sequence shown here is derived from an EMBL/GenBank/DDBJ whole genome shotgun (WGS) entry which is preliminary data.</text>
</comment>
<feature type="non-terminal residue" evidence="2">
    <location>
        <position position="132"/>
    </location>
</feature>
<evidence type="ECO:0000313" key="3">
    <source>
        <dbReference type="Proteomes" id="UP000749559"/>
    </source>
</evidence>
<name>A0A8S4Q1N5_OWEFU</name>
<feature type="region of interest" description="Disordered" evidence="1">
    <location>
        <begin position="1"/>
        <end position="132"/>
    </location>
</feature>
<protein>
    <submittedName>
        <fullName evidence="2">Uncharacterized protein</fullName>
    </submittedName>
</protein>
<proteinExistence type="predicted"/>